<feature type="transmembrane region" description="Helical" evidence="2">
    <location>
        <begin position="29"/>
        <end position="50"/>
    </location>
</feature>
<feature type="region of interest" description="Disordered" evidence="1">
    <location>
        <begin position="328"/>
        <end position="348"/>
    </location>
</feature>
<name>A0A846XZ56_9NOCA</name>
<dbReference type="Proteomes" id="UP000565711">
    <property type="component" value="Unassembled WGS sequence"/>
</dbReference>
<evidence type="ECO:0000256" key="2">
    <source>
        <dbReference type="SAM" id="Phobius"/>
    </source>
</evidence>
<dbReference type="EMBL" id="JAAXOP010000012">
    <property type="protein sequence ID" value="NKY52486.1"/>
    <property type="molecule type" value="Genomic_DNA"/>
</dbReference>
<evidence type="ECO:0000256" key="1">
    <source>
        <dbReference type="SAM" id="MobiDB-lite"/>
    </source>
</evidence>
<sequence>MTSDVTAKVNGPGPSAAVRCSPGDRLRSWGGLLLAALPSAAVLTVLLYGLGLAMGFATIGVIAIAWLVVCVLVGLGCFLGAGRGWSAALLGVRAPSQAERPVLQADWGRVARRAGISAESYSLWIRVAERQFALPNRMIAVTPDSLAMPGPELEAVLAQKLGHRTQGRTSLLQFVLWLYNLPLTWLESVFMSGPAAVGSWITARLAPPAARVFGIGWDAISRVLVACPVIAASTVIVGLPAALALRLAPEVAAYLLVPIVRRIEFRADRAAVDLGYSSQLIVALRDRPTDPESAALYRLSVSAWAPRVSVAERIRHLRDRLDELARIGRVPGPPLPGGGVPGGGGAPG</sequence>
<proteinExistence type="predicted"/>
<gene>
    <name evidence="3" type="ORF">HGA08_19960</name>
</gene>
<comment type="caution">
    <text evidence="3">The sequence shown here is derived from an EMBL/GenBank/DDBJ whole genome shotgun (WGS) entry which is preliminary data.</text>
</comment>
<organism evidence="3 4">
    <name type="scientific">Nocardia vermiculata</name>
    <dbReference type="NCBI Taxonomy" id="257274"/>
    <lineage>
        <taxon>Bacteria</taxon>
        <taxon>Bacillati</taxon>
        <taxon>Actinomycetota</taxon>
        <taxon>Actinomycetes</taxon>
        <taxon>Mycobacteriales</taxon>
        <taxon>Nocardiaceae</taxon>
        <taxon>Nocardia</taxon>
    </lineage>
</organism>
<feature type="transmembrane region" description="Helical" evidence="2">
    <location>
        <begin position="223"/>
        <end position="245"/>
    </location>
</feature>
<keyword evidence="2" id="KW-1133">Transmembrane helix</keyword>
<evidence type="ECO:0000313" key="3">
    <source>
        <dbReference type="EMBL" id="NKY52486.1"/>
    </source>
</evidence>
<keyword evidence="2" id="KW-0472">Membrane</keyword>
<keyword evidence="4" id="KW-1185">Reference proteome</keyword>
<feature type="transmembrane region" description="Helical" evidence="2">
    <location>
        <begin position="56"/>
        <end position="81"/>
    </location>
</feature>
<reference evidence="3 4" key="1">
    <citation type="submission" date="2020-04" db="EMBL/GenBank/DDBJ databases">
        <title>MicrobeNet Type strains.</title>
        <authorList>
            <person name="Nicholson A.C."/>
        </authorList>
    </citation>
    <scope>NUCLEOTIDE SEQUENCE [LARGE SCALE GENOMIC DNA]</scope>
    <source>
        <strain evidence="3 4">JCM 12354</strain>
    </source>
</reference>
<accession>A0A846XZ56</accession>
<dbReference type="AlphaFoldDB" id="A0A846XZ56"/>
<feature type="compositionally biased region" description="Gly residues" evidence="1">
    <location>
        <begin position="337"/>
        <end position="348"/>
    </location>
</feature>
<evidence type="ECO:0008006" key="5">
    <source>
        <dbReference type="Google" id="ProtNLM"/>
    </source>
</evidence>
<evidence type="ECO:0000313" key="4">
    <source>
        <dbReference type="Proteomes" id="UP000565711"/>
    </source>
</evidence>
<protein>
    <recommendedName>
        <fullName evidence="5">Peptidase M48 domain-containing protein</fullName>
    </recommendedName>
</protein>
<dbReference type="RefSeq" id="WP_067878812.1">
    <property type="nucleotide sequence ID" value="NZ_JAAXOP010000012.1"/>
</dbReference>
<keyword evidence="2" id="KW-0812">Transmembrane</keyword>